<dbReference type="OrthoDB" id="61370at2759"/>
<keyword evidence="3" id="KW-1185">Reference proteome</keyword>
<proteinExistence type="predicted"/>
<evidence type="ECO:0000256" key="1">
    <source>
        <dbReference type="SAM" id="Phobius"/>
    </source>
</evidence>
<dbReference type="EMBL" id="CAJVPL010000322">
    <property type="protein sequence ID" value="CAG8482883.1"/>
    <property type="molecule type" value="Genomic_DNA"/>
</dbReference>
<dbReference type="AlphaFoldDB" id="A0A9N8ZDX7"/>
<feature type="transmembrane region" description="Helical" evidence="1">
    <location>
        <begin position="172"/>
        <end position="193"/>
    </location>
</feature>
<feature type="transmembrane region" description="Helical" evidence="1">
    <location>
        <begin position="138"/>
        <end position="160"/>
    </location>
</feature>
<feature type="transmembrane region" description="Helical" evidence="1">
    <location>
        <begin position="21"/>
        <end position="46"/>
    </location>
</feature>
<accession>A0A9N8ZDX7</accession>
<sequence>MVRKNATSKKCLFDKFCCFHGFFRVVDCLVVIAPLVNIFSALGRIYGGEYKLYFESPRPHWSVTNYGLFTKCSTINNGCRPFPSEEYGDCDEEGFCSEWRAASYDLIVSIIIGGIALLYLLFFVLLRCDPSSQRADYLVAVMFALSAFLQINTVVIVSYLKNNSFLFMYESFDLSFALASVSTGLSFVIVIFLGTSEIWARWQDVQGGYEQID</sequence>
<reference evidence="2" key="1">
    <citation type="submission" date="2021-06" db="EMBL/GenBank/DDBJ databases">
        <authorList>
            <person name="Kallberg Y."/>
            <person name="Tangrot J."/>
            <person name="Rosling A."/>
        </authorList>
    </citation>
    <scope>NUCLEOTIDE SEQUENCE</scope>
    <source>
        <strain evidence="2">MT106</strain>
    </source>
</reference>
<evidence type="ECO:0000313" key="3">
    <source>
        <dbReference type="Proteomes" id="UP000789831"/>
    </source>
</evidence>
<evidence type="ECO:0000313" key="2">
    <source>
        <dbReference type="EMBL" id="CAG8482883.1"/>
    </source>
</evidence>
<keyword evidence="1" id="KW-0472">Membrane</keyword>
<keyword evidence="1" id="KW-1133">Transmembrane helix</keyword>
<keyword evidence="1" id="KW-0812">Transmembrane</keyword>
<protein>
    <submittedName>
        <fullName evidence="2">1544_t:CDS:1</fullName>
    </submittedName>
</protein>
<gene>
    <name evidence="2" type="ORF">AGERDE_LOCUS3329</name>
</gene>
<organism evidence="2 3">
    <name type="scientific">Ambispora gerdemannii</name>
    <dbReference type="NCBI Taxonomy" id="144530"/>
    <lineage>
        <taxon>Eukaryota</taxon>
        <taxon>Fungi</taxon>
        <taxon>Fungi incertae sedis</taxon>
        <taxon>Mucoromycota</taxon>
        <taxon>Glomeromycotina</taxon>
        <taxon>Glomeromycetes</taxon>
        <taxon>Archaeosporales</taxon>
        <taxon>Ambisporaceae</taxon>
        <taxon>Ambispora</taxon>
    </lineage>
</organism>
<dbReference type="Proteomes" id="UP000789831">
    <property type="component" value="Unassembled WGS sequence"/>
</dbReference>
<name>A0A9N8ZDX7_9GLOM</name>
<feature type="transmembrane region" description="Helical" evidence="1">
    <location>
        <begin position="106"/>
        <end position="126"/>
    </location>
</feature>
<comment type="caution">
    <text evidence="2">The sequence shown here is derived from an EMBL/GenBank/DDBJ whole genome shotgun (WGS) entry which is preliminary data.</text>
</comment>